<dbReference type="PANTHER" id="PTHR47842">
    <property type="entry name" value="EXPRESSED PROTEIN"/>
    <property type="match status" value="1"/>
</dbReference>
<dbReference type="PANTHER" id="PTHR47842:SF3">
    <property type="entry name" value="DUF676 DOMAIN-CONTAINING PROTEIN"/>
    <property type="match status" value="1"/>
</dbReference>
<evidence type="ECO:0000256" key="1">
    <source>
        <dbReference type="SAM" id="Coils"/>
    </source>
</evidence>
<dbReference type="Proteomes" id="UP000297245">
    <property type="component" value="Unassembled WGS sequence"/>
</dbReference>
<feature type="compositionally biased region" description="Polar residues" evidence="2">
    <location>
        <begin position="344"/>
        <end position="365"/>
    </location>
</feature>
<sequence length="499" mass="54985">MAPLLVHLVYIHGFRGDETTFQAFPKHLQEHLSNRIPPGLDVQIQTTIYPTYKSAKPIAHATKNFLEWLNTQPPGCVILLGHSMGGLLAAEAATDPSNNSYQKPQRIIGMIAFDCPYLGMHPHVVVSGIASLFAKKEQENQTQKTESELNQHPGVKIANKKVTDDWETFKQNPEAFSSRSSLTPSQSFLSTSTRSSSSLLSPTSPSLSSSVSPSHSPSSAPKFYKRTLNFLTEHADDPVVRWLRKHSDEPFTASKRWVVEHFQFGICMFDPTGLKERYTRLVAWNGLWTNYWTITVPGSKGEPNESGAVHANTDVESAEEALQRRQLVAENDVALIEAGMSDGGTMNPTAVTQSHQQRAGSAATESSANSFISTSSLTSNMSSLSISNHNESDEHLTAEERRQKAKEMQRLKKERKAEAKALAKAEKAKVGRHFIVLPNGLGAALGGWEKWEKVTIAGVDDEVGAHTGLFIPSQNVEYEGLVERVGTRILEWCQKTHGS</sequence>
<reference evidence="3 4" key="1">
    <citation type="journal article" date="2019" name="Nat. Ecol. Evol.">
        <title>Megaphylogeny resolves global patterns of mushroom evolution.</title>
        <authorList>
            <person name="Varga T."/>
            <person name="Krizsan K."/>
            <person name="Foldi C."/>
            <person name="Dima B."/>
            <person name="Sanchez-Garcia M."/>
            <person name="Sanchez-Ramirez S."/>
            <person name="Szollosi G.J."/>
            <person name="Szarkandi J.G."/>
            <person name="Papp V."/>
            <person name="Albert L."/>
            <person name="Andreopoulos W."/>
            <person name="Angelini C."/>
            <person name="Antonin V."/>
            <person name="Barry K.W."/>
            <person name="Bougher N.L."/>
            <person name="Buchanan P."/>
            <person name="Buyck B."/>
            <person name="Bense V."/>
            <person name="Catcheside P."/>
            <person name="Chovatia M."/>
            <person name="Cooper J."/>
            <person name="Damon W."/>
            <person name="Desjardin D."/>
            <person name="Finy P."/>
            <person name="Geml J."/>
            <person name="Haridas S."/>
            <person name="Hughes K."/>
            <person name="Justo A."/>
            <person name="Karasinski D."/>
            <person name="Kautmanova I."/>
            <person name="Kiss B."/>
            <person name="Kocsube S."/>
            <person name="Kotiranta H."/>
            <person name="LaButti K.M."/>
            <person name="Lechner B.E."/>
            <person name="Liimatainen K."/>
            <person name="Lipzen A."/>
            <person name="Lukacs Z."/>
            <person name="Mihaltcheva S."/>
            <person name="Morgado L.N."/>
            <person name="Niskanen T."/>
            <person name="Noordeloos M.E."/>
            <person name="Ohm R.A."/>
            <person name="Ortiz-Santana B."/>
            <person name="Ovrebo C."/>
            <person name="Racz N."/>
            <person name="Riley R."/>
            <person name="Savchenko A."/>
            <person name="Shiryaev A."/>
            <person name="Soop K."/>
            <person name="Spirin V."/>
            <person name="Szebenyi C."/>
            <person name="Tomsovsky M."/>
            <person name="Tulloss R.E."/>
            <person name="Uehling J."/>
            <person name="Grigoriev I.V."/>
            <person name="Vagvolgyi C."/>
            <person name="Papp T."/>
            <person name="Martin F.M."/>
            <person name="Miettinen O."/>
            <person name="Hibbett D.S."/>
            <person name="Nagy L.G."/>
        </authorList>
    </citation>
    <scope>NUCLEOTIDE SEQUENCE [LARGE SCALE GENOMIC DNA]</scope>
    <source>
        <strain evidence="3 4">CBS 962.96</strain>
    </source>
</reference>
<keyword evidence="4" id="KW-1185">Reference proteome</keyword>
<evidence type="ECO:0008006" key="5">
    <source>
        <dbReference type="Google" id="ProtNLM"/>
    </source>
</evidence>
<keyword evidence="1" id="KW-0175">Coiled coil</keyword>
<evidence type="ECO:0000313" key="4">
    <source>
        <dbReference type="Proteomes" id="UP000297245"/>
    </source>
</evidence>
<feature type="region of interest" description="Disordered" evidence="2">
    <location>
        <begin position="342"/>
        <end position="368"/>
    </location>
</feature>
<gene>
    <name evidence="3" type="ORF">K435DRAFT_775738</name>
</gene>
<feature type="coiled-coil region" evidence="1">
    <location>
        <begin position="398"/>
        <end position="428"/>
    </location>
</feature>
<name>A0A4S8MHT1_DENBC</name>
<proteinExistence type="predicted"/>
<feature type="compositionally biased region" description="Polar residues" evidence="2">
    <location>
        <begin position="173"/>
        <end position="183"/>
    </location>
</feature>
<feature type="region of interest" description="Disordered" evidence="2">
    <location>
        <begin position="173"/>
        <end position="220"/>
    </location>
</feature>
<dbReference type="SUPFAM" id="SSF53474">
    <property type="entry name" value="alpha/beta-Hydrolases"/>
    <property type="match status" value="1"/>
</dbReference>
<evidence type="ECO:0000313" key="3">
    <source>
        <dbReference type="EMBL" id="THV02250.1"/>
    </source>
</evidence>
<dbReference type="EMBL" id="ML179079">
    <property type="protein sequence ID" value="THV02250.1"/>
    <property type="molecule type" value="Genomic_DNA"/>
</dbReference>
<dbReference type="AlphaFoldDB" id="A0A4S8MHT1"/>
<accession>A0A4S8MHT1</accession>
<dbReference type="OrthoDB" id="3248508at2759"/>
<feature type="compositionally biased region" description="Low complexity" evidence="2">
    <location>
        <begin position="184"/>
        <end position="219"/>
    </location>
</feature>
<organism evidence="3 4">
    <name type="scientific">Dendrothele bispora (strain CBS 962.96)</name>
    <dbReference type="NCBI Taxonomy" id="1314807"/>
    <lineage>
        <taxon>Eukaryota</taxon>
        <taxon>Fungi</taxon>
        <taxon>Dikarya</taxon>
        <taxon>Basidiomycota</taxon>
        <taxon>Agaricomycotina</taxon>
        <taxon>Agaricomycetes</taxon>
        <taxon>Agaricomycetidae</taxon>
        <taxon>Agaricales</taxon>
        <taxon>Agaricales incertae sedis</taxon>
        <taxon>Dendrothele</taxon>
    </lineage>
</organism>
<evidence type="ECO:0000256" key="2">
    <source>
        <dbReference type="SAM" id="MobiDB-lite"/>
    </source>
</evidence>
<dbReference type="InterPro" id="IPR029058">
    <property type="entry name" value="AB_hydrolase_fold"/>
</dbReference>
<dbReference type="Gene3D" id="3.40.50.1820">
    <property type="entry name" value="alpha/beta hydrolase"/>
    <property type="match status" value="1"/>
</dbReference>
<protein>
    <recommendedName>
        <fullName evidence="5">AB hydrolase-1 domain-containing protein</fullName>
    </recommendedName>
</protein>